<evidence type="ECO:0000313" key="5">
    <source>
        <dbReference type="Proteomes" id="UP000184330"/>
    </source>
</evidence>
<dbReference type="Proteomes" id="UP000184330">
    <property type="component" value="Unassembled WGS sequence"/>
</dbReference>
<feature type="compositionally biased region" description="Basic and acidic residues" evidence="1">
    <location>
        <begin position="930"/>
        <end position="939"/>
    </location>
</feature>
<feature type="compositionally biased region" description="Basic residues" evidence="1">
    <location>
        <begin position="849"/>
        <end position="858"/>
    </location>
</feature>
<dbReference type="InterPro" id="IPR013783">
    <property type="entry name" value="Ig-like_fold"/>
</dbReference>
<feature type="compositionally biased region" description="Polar residues" evidence="1">
    <location>
        <begin position="493"/>
        <end position="503"/>
    </location>
</feature>
<feature type="compositionally biased region" description="Polar residues" evidence="1">
    <location>
        <begin position="821"/>
        <end position="830"/>
    </location>
</feature>
<evidence type="ECO:0000313" key="4">
    <source>
        <dbReference type="EMBL" id="CZR60372.1"/>
    </source>
</evidence>
<feature type="compositionally biased region" description="Polar residues" evidence="1">
    <location>
        <begin position="562"/>
        <end position="633"/>
    </location>
</feature>
<keyword evidence="2" id="KW-0472">Membrane</keyword>
<dbReference type="OrthoDB" id="41532at2759"/>
<evidence type="ECO:0000256" key="2">
    <source>
        <dbReference type="SAM" id="Phobius"/>
    </source>
</evidence>
<dbReference type="GO" id="GO:0016020">
    <property type="term" value="C:membrane"/>
    <property type="evidence" value="ECO:0007669"/>
    <property type="project" value="InterPro"/>
</dbReference>
<reference evidence="4 5" key="1">
    <citation type="submission" date="2016-03" db="EMBL/GenBank/DDBJ databases">
        <authorList>
            <person name="Ploux O."/>
        </authorList>
    </citation>
    <scope>NUCLEOTIDE SEQUENCE [LARGE SCALE GENOMIC DNA]</scope>
    <source>
        <strain evidence="4 5">UAMH 11012</strain>
    </source>
</reference>
<keyword evidence="2" id="KW-0812">Transmembrane</keyword>
<feature type="domain" description="Dystroglycan-type cadherin-like" evidence="3">
    <location>
        <begin position="141"/>
        <end position="240"/>
    </location>
</feature>
<dbReference type="STRING" id="576137.A0A1L7X5S8"/>
<feature type="compositionally biased region" description="Low complexity" evidence="1">
    <location>
        <begin position="836"/>
        <end position="848"/>
    </location>
</feature>
<proteinExistence type="predicted"/>
<feature type="region of interest" description="Disordered" evidence="1">
    <location>
        <begin position="701"/>
        <end position="798"/>
    </location>
</feature>
<dbReference type="AlphaFoldDB" id="A0A1L7X5S8"/>
<feature type="domain" description="Dystroglycan-type cadherin-like" evidence="3">
    <location>
        <begin position="340"/>
        <end position="435"/>
    </location>
</feature>
<feature type="region of interest" description="Disordered" evidence="1">
    <location>
        <begin position="493"/>
        <end position="641"/>
    </location>
</feature>
<dbReference type="EMBL" id="FJOG01000016">
    <property type="protein sequence ID" value="CZR60372.1"/>
    <property type="molecule type" value="Genomic_DNA"/>
</dbReference>
<feature type="compositionally biased region" description="Polar residues" evidence="1">
    <location>
        <begin position="762"/>
        <end position="792"/>
    </location>
</feature>
<evidence type="ECO:0000256" key="1">
    <source>
        <dbReference type="SAM" id="MobiDB-lite"/>
    </source>
</evidence>
<keyword evidence="2" id="KW-1133">Transmembrane helix</keyword>
<sequence length="1075" mass="116234">MALWRAISVAAIFGTLINAIPTVTFPLNSQVPPVARVSESFFYTFSSSTFFSTLPLTYTLVDPPSWLSLDNATRTLRGTPTVAVLGTDALAGVSFGLTASDTSGSTTLNATLVVSQNTAPSIFVPLSMQLQSFGTCSQPSTILYHPSTPFKISFDPRTFSFSSSSTGMFYYAVSVDNTPLPAWITFDKSTLSFSGQTPDYYSLIEPPQTFGIQLIASDVEGFAGTSINLDIEVGVHLLAFKNQVLSINAVAGDTISLDGLIGSLQIDGQPASIAAISSITAQVPPWMTFDNTTLTLRGLVPTGATSVNITVQATDIYTDTGLAYVYVDIGDISNSTVWGLFSQSIGSLNATIDASFSYDLGTYLNNRLDTSMTAQFSPLETWLSFDPQSFVFTGQIPSNVKPSEIEVTLNASSNSDHSIDSQSFVLSIATVSPNRPLGGPNPSSTASASAVVGNHRLSLKVILAIAIPIGLLAIGLLFAAFCCYRRSRTARWSTETPAKSDISSPMEARMSMAPRVRPGRLNPPEVHLNTTGFGVQESATSSEDVPNKRASKASTKQEMRKSQSMFAVNDTPLSPLQESSTSGNRTRAVSDNGLSKTDPSWSSTQGSAYPTLRSSATGSSRTQRLSRNYSNYSRKGHSRRSAVVFSANPPRPVMTSRIYSQYTTETTGDSILGLQDVDFTSTPLDDFSALARHTAVLDTPQTYARKTTAPQRASKQRSRFMSSSGRPLSGLGHGTRGSVSSSSGPLEKRRSVGHGQDWMDGQSLSRDSRTWLTVGTQEMSDQNRRSNTSALSDFSDPRRGYANVDARIRAVTKSPAEPVSSGANSRQSRPLSRRVGSSPFFAGSSSSRNSRRSPKKTRTSYADSPTVPEEATMASNLTGPPNLGFQEQKQDDLPRDSFGISYGMAREGTRQLRSYIQSQLARTKSKRSMKSMESKDSRFESAAGSMLSLPQSRAQRSPERQQIDADYENFLRDGFSEESWETQGSDHPSQENIVLFDAEESTEMILEAVQARSNLAWRPGTSASNPVSPRPGTATSEVRCMRGAQRRPLSVDVRANHRPSRSVVERGIVDYTAYI</sequence>
<organism evidence="4 5">
    <name type="scientific">Phialocephala subalpina</name>
    <dbReference type="NCBI Taxonomy" id="576137"/>
    <lineage>
        <taxon>Eukaryota</taxon>
        <taxon>Fungi</taxon>
        <taxon>Dikarya</taxon>
        <taxon>Ascomycota</taxon>
        <taxon>Pezizomycotina</taxon>
        <taxon>Leotiomycetes</taxon>
        <taxon>Helotiales</taxon>
        <taxon>Mollisiaceae</taxon>
        <taxon>Phialocephala</taxon>
        <taxon>Phialocephala fortinii species complex</taxon>
    </lineage>
</organism>
<dbReference type="SUPFAM" id="SSF49313">
    <property type="entry name" value="Cadherin-like"/>
    <property type="match status" value="4"/>
</dbReference>
<dbReference type="Pfam" id="PF05345">
    <property type="entry name" value="He_PIG"/>
    <property type="match status" value="3"/>
</dbReference>
<feature type="compositionally biased region" description="Polar residues" evidence="1">
    <location>
        <begin position="701"/>
        <end position="726"/>
    </location>
</feature>
<dbReference type="Gene3D" id="2.60.40.10">
    <property type="entry name" value="Immunoglobulins"/>
    <property type="match status" value="4"/>
</dbReference>
<protein>
    <recommendedName>
        <fullName evidence="3">Dystroglycan-type cadherin-like domain-containing protein</fullName>
    </recommendedName>
</protein>
<feature type="region of interest" description="Disordered" evidence="1">
    <location>
        <begin position="920"/>
        <end position="961"/>
    </location>
</feature>
<feature type="region of interest" description="Disordered" evidence="1">
    <location>
        <begin position="812"/>
        <end position="896"/>
    </location>
</feature>
<accession>A0A1L7X5S8</accession>
<dbReference type="InterPro" id="IPR006644">
    <property type="entry name" value="Cadg"/>
</dbReference>
<feature type="compositionally biased region" description="Polar residues" evidence="1">
    <location>
        <begin position="528"/>
        <end position="544"/>
    </location>
</feature>
<feature type="transmembrane region" description="Helical" evidence="2">
    <location>
        <begin position="461"/>
        <end position="484"/>
    </location>
</feature>
<keyword evidence="5" id="KW-1185">Reference proteome</keyword>
<gene>
    <name evidence="4" type="ORF">PAC_10268</name>
</gene>
<dbReference type="InterPro" id="IPR015919">
    <property type="entry name" value="Cadherin-like_sf"/>
</dbReference>
<evidence type="ECO:0000259" key="3">
    <source>
        <dbReference type="SMART" id="SM00736"/>
    </source>
</evidence>
<name>A0A1L7X5S8_9HELO</name>
<feature type="domain" description="Dystroglycan-type cadherin-like" evidence="3">
    <location>
        <begin position="22"/>
        <end position="120"/>
    </location>
</feature>
<dbReference type="GO" id="GO:0005509">
    <property type="term" value="F:calcium ion binding"/>
    <property type="evidence" value="ECO:0007669"/>
    <property type="project" value="InterPro"/>
</dbReference>
<dbReference type="SMART" id="SM00736">
    <property type="entry name" value="CADG"/>
    <property type="match status" value="3"/>
</dbReference>